<dbReference type="InterPro" id="IPR036457">
    <property type="entry name" value="PPM-type-like_dom_sf"/>
</dbReference>
<dbReference type="SUPFAM" id="SSF49879">
    <property type="entry name" value="SMAD/FHA domain"/>
    <property type="match status" value="1"/>
</dbReference>
<dbReference type="Proteomes" id="UP000697710">
    <property type="component" value="Unassembled WGS sequence"/>
</dbReference>
<dbReference type="InterPro" id="IPR052016">
    <property type="entry name" value="Bact_Sigma-Reg"/>
</dbReference>
<dbReference type="Pfam" id="PF01590">
    <property type="entry name" value="GAF"/>
    <property type="match status" value="1"/>
</dbReference>
<dbReference type="EMBL" id="JAGQHR010000015">
    <property type="protein sequence ID" value="MCA9726275.1"/>
    <property type="molecule type" value="Genomic_DNA"/>
</dbReference>
<feature type="compositionally biased region" description="Low complexity" evidence="2">
    <location>
        <begin position="137"/>
        <end position="152"/>
    </location>
</feature>
<evidence type="ECO:0000256" key="1">
    <source>
        <dbReference type="ARBA" id="ARBA00022801"/>
    </source>
</evidence>
<evidence type="ECO:0000313" key="5">
    <source>
        <dbReference type="Proteomes" id="UP000697710"/>
    </source>
</evidence>
<dbReference type="SUPFAM" id="SSF55781">
    <property type="entry name" value="GAF domain-like"/>
    <property type="match status" value="1"/>
</dbReference>
<dbReference type="PROSITE" id="PS50006">
    <property type="entry name" value="FHA_DOMAIN"/>
    <property type="match status" value="1"/>
</dbReference>
<dbReference type="AlphaFoldDB" id="A0A956LXW2"/>
<protein>
    <submittedName>
        <fullName evidence="4">SpoIIE family protein phosphatase</fullName>
    </submittedName>
</protein>
<dbReference type="SMART" id="SM00331">
    <property type="entry name" value="PP2C_SIG"/>
    <property type="match status" value="1"/>
</dbReference>
<dbReference type="PANTHER" id="PTHR43156">
    <property type="entry name" value="STAGE II SPORULATION PROTEIN E-RELATED"/>
    <property type="match status" value="1"/>
</dbReference>
<dbReference type="SUPFAM" id="SSF81606">
    <property type="entry name" value="PP2C-like"/>
    <property type="match status" value="1"/>
</dbReference>
<dbReference type="Gene3D" id="2.60.200.20">
    <property type="match status" value="1"/>
</dbReference>
<dbReference type="Pfam" id="PF00498">
    <property type="entry name" value="FHA"/>
    <property type="match status" value="1"/>
</dbReference>
<organism evidence="4 5">
    <name type="scientific">Eiseniibacteriota bacterium</name>
    <dbReference type="NCBI Taxonomy" id="2212470"/>
    <lineage>
        <taxon>Bacteria</taxon>
        <taxon>Candidatus Eiseniibacteriota</taxon>
    </lineage>
</organism>
<sequence length="641" mass="69113">MTMVLSCVVNHREIRWVIRPGVTRVGRDPGSDVWVQDESVSRKHAEITLDDGGAVIRDLGSRNGTTVNGVPVTPGSPQAVQEGDLVALGAMSLTVTRDPADAEETHEREIVGFADDALRGAPVAPGRERASTDAARDGAPAGAGREGASAGTGRDGGMPGPDAVSGGHAWVESSLSRNPAGMHSGSGRPAQGSDRIASGSGRGIPSPDDSGLSTTRMSWQDIRAEIGTRSNQTQNLLSVLLEAGQMLVLPQSLTELYETSIELVSRLFPADRILLLLRNGDSDDLQVCGSRGIDPNADPTTFLSRSILRAVLEDHESLLLRDPRSDPRFVGSDSIIALRLRSTMTVPLFDNEMVIGLLHADTTSPFQSYDEDQLKTLALLGNLVAVKIKNARLLDELRVKARLEQEMETAAQIQRRLLPDHLPRLENYRLAARLLPCLETAGDFFDIGERADGAVEVLIGDVSGKGVGAALLMSHTVAAYRVLSQEGHALSELMDRLCCHVYASSDATRFVTLFASRLDLEKHELRYVNGGHSPVLIVHADGSCDRLPATGPAVGLIDGCSFEEQRLPLGPGSVVCFYTDGIIEAGQDDPYEEERLRAVLERSRDLSPEQIIDAILEDVHRHTGRSERDDDITVVVLKRVS</sequence>
<feature type="compositionally biased region" description="Basic and acidic residues" evidence="2">
    <location>
        <begin position="126"/>
        <end position="136"/>
    </location>
</feature>
<dbReference type="InterPro" id="IPR003018">
    <property type="entry name" value="GAF"/>
</dbReference>
<dbReference type="PANTHER" id="PTHR43156:SF2">
    <property type="entry name" value="STAGE II SPORULATION PROTEIN E"/>
    <property type="match status" value="1"/>
</dbReference>
<dbReference type="CDD" id="cd00060">
    <property type="entry name" value="FHA"/>
    <property type="match status" value="1"/>
</dbReference>
<dbReference type="InterPro" id="IPR029016">
    <property type="entry name" value="GAF-like_dom_sf"/>
</dbReference>
<gene>
    <name evidence="4" type="ORF">KC729_01230</name>
</gene>
<reference evidence="4" key="1">
    <citation type="submission" date="2020-04" db="EMBL/GenBank/DDBJ databases">
        <authorList>
            <person name="Zhang T."/>
        </authorList>
    </citation>
    <scope>NUCLEOTIDE SEQUENCE</scope>
    <source>
        <strain evidence="4">HKST-UBA01</strain>
    </source>
</reference>
<dbReference type="InterPro" id="IPR000253">
    <property type="entry name" value="FHA_dom"/>
</dbReference>
<dbReference type="InterPro" id="IPR008984">
    <property type="entry name" value="SMAD_FHA_dom_sf"/>
</dbReference>
<dbReference type="SMART" id="SM00065">
    <property type="entry name" value="GAF"/>
    <property type="match status" value="1"/>
</dbReference>
<dbReference type="Pfam" id="PF07228">
    <property type="entry name" value="SpoIIE"/>
    <property type="match status" value="1"/>
</dbReference>
<evidence type="ECO:0000256" key="2">
    <source>
        <dbReference type="SAM" id="MobiDB-lite"/>
    </source>
</evidence>
<evidence type="ECO:0000259" key="3">
    <source>
        <dbReference type="PROSITE" id="PS50006"/>
    </source>
</evidence>
<dbReference type="GO" id="GO:0016791">
    <property type="term" value="F:phosphatase activity"/>
    <property type="evidence" value="ECO:0007669"/>
    <property type="project" value="TreeGrafter"/>
</dbReference>
<dbReference type="SMART" id="SM00240">
    <property type="entry name" value="FHA"/>
    <property type="match status" value="1"/>
</dbReference>
<accession>A0A956LXW2</accession>
<reference evidence="4" key="2">
    <citation type="journal article" date="2021" name="Microbiome">
        <title>Successional dynamics and alternative stable states in a saline activated sludge microbial community over 9 years.</title>
        <authorList>
            <person name="Wang Y."/>
            <person name="Ye J."/>
            <person name="Ju F."/>
            <person name="Liu L."/>
            <person name="Boyd J.A."/>
            <person name="Deng Y."/>
            <person name="Parks D.H."/>
            <person name="Jiang X."/>
            <person name="Yin X."/>
            <person name="Woodcroft B.J."/>
            <person name="Tyson G.W."/>
            <person name="Hugenholtz P."/>
            <person name="Polz M.F."/>
            <person name="Zhang T."/>
        </authorList>
    </citation>
    <scope>NUCLEOTIDE SEQUENCE</scope>
    <source>
        <strain evidence="4">HKST-UBA01</strain>
    </source>
</reference>
<dbReference type="Gene3D" id="3.30.450.40">
    <property type="match status" value="1"/>
</dbReference>
<proteinExistence type="predicted"/>
<evidence type="ECO:0000313" key="4">
    <source>
        <dbReference type="EMBL" id="MCA9726275.1"/>
    </source>
</evidence>
<dbReference type="InterPro" id="IPR001932">
    <property type="entry name" value="PPM-type_phosphatase-like_dom"/>
</dbReference>
<dbReference type="Gene3D" id="3.60.40.10">
    <property type="entry name" value="PPM-type phosphatase domain"/>
    <property type="match status" value="1"/>
</dbReference>
<feature type="domain" description="FHA" evidence="3">
    <location>
        <begin position="23"/>
        <end position="72"/>
    </location>
</feature>
<keyword evidence="1" id="KW-0378">Hydrolase</keyword>
<comment type="caution">
    <text evidence="4">The sequence shown here is derived from an EMBL/GenBank/DDBJ whole genome shotgun (WGS) entry which is preliminary data.</text>
</comment>
<name>A0A956LXW2_UNCEI</name>
<feature type="region of interest" description="Disordered" evidence="2">
    <location>
        <begin position="117"/>
        <end position="214"/>
    </location>
</feature>